<dbReference type="AlphaFoldDB" id="A0A1B1A418"/>
<feature type="domain" description="Serine acetyltransferase N-terminal" evidence="10">
    <location>
        <begin position="6"/>
        <end position="109"/>
    </location>
</feature>
<dbReference type="GO" id="GO:0009001">
    <property type="term" value="F:serine O-acetyltransferase activity"/>
    <property type="evidence" value="ECO:0007669"/>
    <property type="project" value="UniProtKB-EC"/>
</dbReference>
<evidence type="ECO:0000256" key="8">
    <source>
        <dbReference type="ARBA" id="ARBA00023315"/>
    </source>
</evidence>
<evidence type="ECO:0000256" key="2">
    <source>
        <dbReference type="ARBA" id="ARBA00007274"/>
    </source>
</evidence>
<dbReference type="UniPathway" id="UPA00136">
    <property type="reaction ID" value="UER00199"/>
</dbReference>
<dbReference type="STRING" id="1265309.K529_011010"/>
<dbReference type="EC" id="2.3.1.30" evidence="3"/>
<dbReference type="Gene3D" id="2.160.10.10">
    <property type="entry name" value="Hexapeptide repeat proteins"/>
    <property type="match status" value="1"/>
</dbReference>
<gene>
    <name evidence="11" type="ORF">K529_011010</name>
</gene>
<evidence type="ECO:0000256" key="9">
    <source>
        <dbReference type="ARBA" id="ARBA00049486"/>
    </source>
</evidence>
<comment type="catalytic activity">
    <reaction evidence="9">
        <text>L-serine + acetyl-CoA = O-acetyl-L-serine + CoA</text>
        <dbReference type="Rhea" id="RHEA:24560"/>
        <dbReference type="ChEBI" id="CHEBI:33384"/>
        <dbReference type="ChEBI" id="CHEBI:57287"/>
        <dbReference type="ChEBI" id="CHEBI:57288"/>
        <dbReference type="ChEBI" id="CHEBI:58340"/>
        <dbReference type="EC" id="2.3.1.30"/>
    </reaction>
</comment>
<evidence type="ECO:0000256" key="6">
    <source>
        <dbReference type="ARBA" id="ARBA00022679"/>
    </source>
</evidence>
<evidence type="ECO:0000256" key="4">
    <source>
        <dbReference type="ARBA" id="ARBA00018522"/>
    </source>
</evidence>
<comment type="similarity">
    <text evidence="2">Belongs to the transferase hexapeptide repeat family.</text>
</comment>
<dbReference type="EMBL" id="CP015230">
    <property type="protein sequence ID" value="ANP41295.1"/>
    <property type="molecule type" value="Genomic_DNA"/>
</dbReference>
<evidence type="ECO:0000259" key="10">
    <source>
        <dbReference type="SMART" id="SM00971"/>
    </source>
</evidence>
<dbReference type="CDD" id="cd03354">
    <property type="entry name" value="LbH_SAT"/>
    <property type="match status" value="1"/>
</dbReference>
<sequence length="260" mass="27449">MRANPLRQSLLPAVRSLFEADPDLRVVYGYDPQQISDVPSLLATVLASCMPETALRDLVRRTAAEIFACSPDLVEVVLDDLLATTARDEAPGGAAPVLHMAHGFQALLSYRLTRALWTAGREPLALGLKLQFTRALSVEIWPQATIGRGVWVDHGLGLVIGQTAVIEDDVSLWHGVTLGSNFVDMGDARHPILRRGVVVGAGATILGPVEIGAGATIAAGAVVTRDVPAGHVVTGPRAQDRGAARFAGFTSLEQLRGEGA</sequence>
<organism evidence="11 12">
    <name type="scientific">Tritonibacter mobilis F1926</name>
    <dbReference type="NCBI Taxonomy" id="1265309"/>
    <lineage>
        <taxon>Bacteria</taxon>
        <taxon>Pseudomonadati</taxon>
        <taxon>Pseudomonadota</taxon>
        <taxon>Alphaproteobacteria</taxon>
        <taxon>Rhodobacterales</taxon>
        <taxon>Paracoccaceae</taxon>
        <taxon>Tritonibacter</taxon>
    </lineage>
</organism>
<reference evidence="11 12" key="1">
    <citation type="journal article" date="2016" name="ISME J.">
        <title>Global occurrence and heterogeneity of the Roseobacter-clade species Ruegeria mobilis.</title>
        <authorList>
            <person name="Sonnenschein E."/>
            <person name="Gram L."/>
        </authorList>
    </citation>
    <scope>NUCLEOTIDE SEQUENCE [LARGE SCALE GENOMIC DNA]</scope>
    <source>
        <strain evidence="11 12">F1926</strain>
    </source>
</reference>
<dbReference type="Proteomes" id="UP000013243">
    <property type="component" value="Chromosome"/>
</dbReference>
<proteinExistence type="inferred from homology"/>
<dbReference type="KEGG" id="rmb:K529_011010"/>
<keyword evidence="5" id="KW-0028">Amino-acid biosynthesis</keyword>
<dbReference type="PANTHER" id="PTHR42811">
    <property type="entry name" value="SERINE ACETYLTRANSFERASE"/>
    <property type="match status" value="1"/>
</dbReference>
<comment type="pathway">
    <text evidence="1">Amino-acid biosynthesis; L-cysteine biosynthesis; L-cysteine from L-serine: step 1/2.</text>
</comment>
<dbReference type="InterPro" id="IPR010493">
    <property type="entry name" value="Ser_AcTrfase_N"/>
</dbReference>
<dbReference type="GO" id="GO:0005737">
    <property type="term" value="C:cytoplasm"/>
    <property type="evidence" value="ECO:0007669"/>
    <property type="project" value="InterPro"/>
</dbReference>
<dbReference type="PROSITE" id="PS00101">
    <property type="entry name" value="HEXAPEP_TRANSFERASES"/>
    <property type="match status" value="1"/>
</dbReference>
<evidence type="ECO:0000313" key="11">
    <source>
        <dbReference type="EMBL" id="ANP41295.1"/>
    </source>
</evidence>
<dbReference type="GO" id="GO:0006535">
    <property type="term" value="P:cysteine biosynthetic process from serine"/>
    <property type="evidence" value="ECO:0007669"/>
    <property type="project" value="InterPro"/>
</dbReference>
<dbReference type="SUPFAM" id="SSF51161">
    <property type="entry name" value="Trimeric LpxA-like enzymes"/>
    <property type="match status" value="1"/>
</dbReference>
<dbReference type="OrthoDB" id="9815592at2"/>
<keyword evidence="6 11" id="KW-0808">Transferase</keyword>
<keyword evidence="8" id="KW-0012">Acyltransferase</keyword>
<dbReference type="InterPro" id="IPR011004">
    <property type="entry name" value="Trimer_LpxA-like_sf"/>
</dbReference>
<accession>A0A1B1A418</accession>
<keyword evidence="7" id="KW-0677">Repeat</keyword>
<dbReference type="InterPro" id="IPR018357">
    <property type="entry name" value="Hexapep_transf_CS"/>
</dbReference>
<evidence type="ECO:0000256" key="5">
    <source>
        <dbReference type="ARBA" id="ARBA00022605"/>
    </source>
</evidence>
<dbReference type="Pfam" id="PF00132">
    <property type="entry name" value="Hexapep"/>
    <property type="match status" value="1"/>
</dbReference>
<protein>
    <recommendedName>
        <fullName evidence="4">Serine acetyltransferase</fullName>
        <ecNumber evidence="3">2.3.1.30</ecNumber>
    </recommendedName>
</protein>
<dbReference type="Gene3D" id="1.10.3130.10">
    <property type="entry name" value="serine acetyltransferase, domain 1"/>
    <property type="match status" value="1"/>
</dbReference>
<evidence type="ECO:0000256" key="7">
    <source>
        <dbReference type="ARBA" id="ARBA00022737"/>
    </source>
</evidence>
<name>A0A1B1A418_9RHOB</name>
<dbReference type="InterPro" id="IPR042122">
    <property type="entry name" value="Ser_AcTrfase_N_sf"/>
</dbReference>
<dbReference type="Pfam" id="PF06426">
    <property type="entry name" value="SATase_N"/>
    <property type="match status" value="1"/>
</dbReference>
<evidence type="ECO:0000313" key="12">
    <source>
        <dbReference type="Proteomes" id="UP000013243"/>
    </source>
</evidence>
<dbReference type="SMART" id="SM00971">
    <property type="entry name" value="SATase_N"/>
    <property type="match status" value="1"/>
</dbReference>
<evidence type="ECO:0000256" key="3">
    <source>
        <dbReference type="ARBA" id="ARBA00013266"/>
    </source>
</evidence>
<dbReference type="InterPro" id="IPR001451">
    <property type="entry name" value="Hexapep"/>
</dbReference>
<dbReference type="InterPro" id="IPR045304">
    <property type="entry name" value="LbH_SAT"/>
</dbReference>
<evidence type="ECO:0000256" key="1">
    <source>
        <dbReference type="ARBA" id="ARBA00004876"/>
    </source>
</evidence>